<dbReference type="AlphaFoldDB" id="A0A1V4K3P4"/>
<dbReference type="Pfam" id="PF03803">
    <property type="entry name" value="Scramblase"/>
    <property type="match status" value="1"/>
</dbReference>
<keyword evidence="6 11" id="KW-0106">Calcium</keyword>
<comment type="cofactor">
    <cofactor evidence="1 11">
        <name>Ca(2+)</name>
        <dbReference type="ChEBI" id="CHEBI:29108"/>
    </cofactor>
</comment>
<comment type="caution">
    <text evidence="12">The sequence shown here is derived from an EMBL/GenBank/DDBJ whole genome shotgun (WGS) entry which is preliminary data.</text>
</comment>
<dbReference type="GO" id="GO:0017128">
    <property type="term" value="F:phospholipid scramblase activity"/>
    <property type="evidence" value="ECO:0007669"/>
    <property type="project" value="InterPro"/>
</dbReference>
<keyword evidence="9 11" id="KW-0564">Palmitate</keyword>
<evidence type="ECO:0000256" key="7">
    <source>
        <dbReference type="ARBA" id="ARBA00022989"/>
    </source>
</evidence>
<evidence type="ECO:0000313" key="13">
    <source>
        <dbReference type="Proteomes" id="UP000190648"/>
    </source>
</evidence>
<evidence type="ECO:0000256" key="6">
    <source>
        <dbReference type="ARBA" id="ARBA00022837"/>
    </source>
</evidence>
<accession>A0A1V4K3P4</accession>
<keyword evidence="7" id="KW-1133">Transmembrane helix</keyword>
<dbReference type="STRING" id="372326.A0A1V4K3P4"/>
<comment type="similarity">
    <text evidence="3 11">Belongs to the phospholipid scramblase family.</text>
</comment>
<evidence type="ECO:0000256" key="4">
    <source>
        <dbReference type="ARBA" id="ARBA00022553"/>
    </source>
</evidence>
<keyword evidence="8" id="KW-0472">Membrane</keyword>
<keyword evidence="5" id="KW-0812">Transmembrane</keyword>
<evidence type="ECO:0000313" key="12">
    <source>
        <dbReference type="EMBL" id="OPJ79082.1"/>
    </source>
</evidence>
<comment type="function">
    <text evidence="11">May mediate accelerated ATP-independent bidirectional transbilayer migration of phospholipids upon binding calcium ions that results in a loss of phospholipid asymmetry in the plasma membrane.</text>
</comment>
<dbReference type="Proteomes" id="UP000190648">
    <property type="component" value="Unassembled WGS sequence"/>
</dbReference>
<keyword evidence="10 11" id="KW-0449">Lipoprotein</keyword>
<evidence type="ECO:0000256" key="8">
    <source>
        <dbReference type="ARBA" id="ARBA00023136"/>
    </source>
</evidence>
<reference evidence="12 13" key="1">
    <citation type="submission" date="2016-02" db="EMBL/GenBank/DDBJ databases">
        <title>Band-tailed pigeon sequencing and assembly.</title>
        <authorList>
            <person name="Soares A.E."/>
            <person name="Novak B.J."/>
            <person name="Rice E.S."/>
            <person name="O'Connell B."/>
            <person name="Chang D."/>
            <person name="Weber S."/>
            <person name="Shapiro B."/>
        </authorList>
    </citation>
    <scope>NUCLEOTIDE SEQUENCE [LARGE SCALE GENOMIC DNA]</scope>
    <source>
        <strain evidence="12">BTP2013</strain>
        <tissue evidence="12">Blood</tissue>
    </source>
</reference>
<dbReference type="GO" id="GO:0005886">
    <property type="term" value="C:plasma membrane"/>
    <property type="evidence" value="ECO:0007669"/>
    <property type="project" value="TreeGrafter"/>
</dbReference>
<dbReference type="OrthoDB" id="191150at2759"/>
<sequence>MCPTTTESTQNRVSFTCQAEFGCDYPQIYLVDDNTDSSLLYPAVSLKQFACKGMEGFAKQSLDICIVRPLNQKLKVLALCAGRPLGFGNGTIISRSTAMQAHNPAPAPGFPNVSYAPGNQVPYGYPQHAPGSYQGVAGAESYGFQVPAMGVPPGLAVPPIQNQPFVKEGTIWMPVPPPIPNCPPGLEYLTQIDQILIHQQIELLEILTGFETNNKYEIKNTLGQRVYFAAEDTDCCTRNCCGPSRPFTLRIIDNLGHEVITLQRPLRCSSCCFPCCLQELEVQAPPGTPVGYIVQNWHPCLPKFTIQNEKKMDILKIIGPCVVCSCCEDINFEVKSVDETATVGRISKQWTGFVREAFTDADNFGITFPMDLDVKMKAVMIGACFLIDFMFFEHAGDKKQRAGVWQ</sequence>
<dbReference type="PANTHER" id="PTHR23248:SF38">
    <property type="entry name" value="PHOSPHOLIPID SCRAMBLASE 1"/>
    <property type="match status" value="1"/>
</dbReference>
<keyword evidence="4" id="KW-0597">Phosphoprotein</keyword>
<evidence type="ECO:0000256" key="10">
    <source>
        <dbReference type="ARBA" id="ARBA00023288"/>
    </source>
</evidence>
<dbReference type="EMBL" id="LSYS01004732">
    <property type="protein sequence ID" value="OPJ79082.1"/>
    <property type="molecule type" value="Genomic_DNA"/>
</dbReference>
<dbReference type="PANTHER" id="PTHR23248">
    <property type="entry name" value="PHOSPHOLIPID SCRAMBLASE-RELATED"/>
    <property type="match status" value="1"/>
</dbReference>
<evidence type="ECO:0000256" key="11">
    <source>
        <dbReference type="RuleBase" id="RU363116"/>
    </source>
</evidence>
<protein>
    <recommendedName>
        <fullName evidence="11">Phospholipid scramblase</fullName>
    </recommendedName>
</protein>
<gene>
    <name evidence="12" type="primary">PLSCR1</name>
    <name evidence="12" type="ORF">AV530_005020</name>
</gene>
<name>A0A1V4K3P4_PATFA</name>
<evidence type="ECO:0000256" key="9">
    <source>
        <dbReference type="ARBA" id="ARBA00023139"/>
    </source>
</evidence>
<keyword evidence="13" id="KW-1185">Reference proteome</keyword>
<evidence type="ECO:0000256" key="5">
    <source>
        <dbReference type="ARBA" id="ARBA00022692"/>
    </source>
</evidence>
<proteinExistence type="inferred from homology"/>
<organism evidence="12 13">
    <name type="scientific">Patagioenas fasciata monilis</name>
    <dbReference type="NCBI Taxonomy" id="372326"/>
    <lineage>
        <taxon>Eukaryota</taxon>
        <taxon>Metazoa</taxon>
        <taxon>Chordata</taxon>
        <taxon>Craniata</taxon>
        <taxon>Vertebrata</taxon>
        <taxon>Euteleostomi</taxon>
        <taxon>Archelosauria</taxon>
        <taxon>Archosauria</taxon>
        <taxon>Dinosauria</taxon>
        <taxon>Saurischia</taxon>
        <taxon>Theropoda</taxon>
        <taxon>Coelurosauria</taxon>
        <taxon>Aves</taxon>
        <taxon>Neognathae</taxon>
        <taxon>Neoaves</taxon>
        <taxon>Columbimorphae</taxon>
        <taxon>Columbiformes</taxon>
        <taxon>Columbidae</taxon>
        <taxon>Patagioenas</taxon>
    </lineage>
</organism>
<dbReference type="InterPro" id="IPR005552">
    <property type="entry name" value="Scramblase"/>
</dbReference>
<evidence type="ECO:0000256" key="2">
    <source>
        <dbReference type="ARBA" id="ARBA00004606"/>
    </source>
</evidence>
<evidence type="ECO:0000256" key="1">
    <source>
        <dbReference type="ARBA" id="ARBA00001913"/>
    </source>
</evidence>
<evidence type="ECO:0000256" key="3">
    <source>
        <dbReference type="ARBA" id="ARBA00005350"/>
    </source>
</evidence>
<comment type="subcellular location">
    <subcellularLocation>
        <location evidence="2">Membrane</location>
        <topology evidence="2">Single-pass type II membrane protein</topology>
    </subcellularLocation>
</comment>